<dbReference type="RefSeq" id="WP_168103549.1">
    <property type="nucleotide sequence ID" value="NZ_JAATEN010000019.1"/>
</dbReference>
<feature type="signal peptide" evidence="2">
    <location>
        <begin position="1"/>
        <end position="27"/>
    </location>
</feature>
<name>A0ABX1C2K7_9ACTN</name>
<dbReference type="PROSITE" id="PS51257">
    <property type="entry name" value="PROKAR_LIPOPROTEIN"/>
    <property type="match status" value="1"/>
</dbReference>
<accession>A0ABX1C2K7</accession>
<dbReference type="Proteomes" id="UP000695264">
    <property type="component" value="Unassembled WGS sequence"/>
</dbReference>
<sequence length="238" mass="24213">MLSIRNSRPRFLAAAATGVLAVLSLTACDDGSGVRDEGSAAIRTATTPDSPRSGAGSLPGEDARPASGGSKQAGDKTNGVVPASSERDGAGEGGDATAVTCRSANTRTVASLVRRPLNHLLLTVTNTGSRTCHLYTYPAVRFGEAQSVPPAIEESRPQAVVTLEPGESGYASVILSAADGSGSGTHTERSLSVHFFGADGGGSVGGPAHPELPAGGVRVDDTLKVSYWQASREDALLW</sequence>
<keyword evidence="2" id="KW-0732">Signal</keyword>
<protein>
    <submittedName>
        <fullName evidence="4">DUF4232 domain-containing protein</fullName>
    </submittedName>
</protein>
<evidence type="ECO:0000259" key="3">
    <source>
        <dbReference type="Pfam" id="PF14016"/>
    </source>
</evidence>
<gene>
    <name evidence="4" type="ORF">HCK00_20810</name>
</gene>
<feature type="region of interest" description="Disordered" evidence="1">
    <location>
        <begin position="31"/>
        <end position="97"/>
    </location>
</feature>
<organism evidence="4 5">
    <name type="scientific">Streptomyces zingiberis</name>
    <dbReference type="NCBI Taxonomy" id="2053010"/>
    <lineage>
        <taxon>Bacteria</taxon>
        <taxon>Bacillati</taxon>
        <taxon>Actinomycetota</taxon>
        <taxon>Actinomycetes</taxon>
        <taxon>Kitasatosporales</taxon>
        <taxon>Streptomycetaceae</taxon>
        <taxon>Streptomyces</taxon>
    </lineage>
</organism>
<dbReference type="InterPro" id="IPR025326">
    <property type="entry name" value="DUF4232"/>
</dbReference>
<feature type="domain" description="DUF4232" evidence="3">
    <location>
        <begin position="101"/>
        <end position="229"/>
    </location>
</feature>
<comment type="caution">
    <text evidence="4">The sequence shown here is derived from an EMBL/GenBank/DDBJ whole genome shotgun (WGS) entry which is preliminary data.</text>
</comment>
<evidence type="ECO:0000313" key="5">
    <source>
        <dbReference type="Proteomes" id="UP000695264"/>
    </source>
</evidence>
<dbReference type="Pfam" id="PF14016">
    <property type="entry name" value="DUF4232"/>
    <property type="match status" value="1"/>
</dbReference>
<reference evidence="4 5" key="1">
    <citation type="submission" date="2020-03" db="EMBL/GenBank/DDBJ databases">
        <title>WGS of actinomycetes isolated from Thailand.</title>
        <authorList>
            <person name="Thawai C."/>
        </authorList>
    </citation>
    <scope>NUCLEOTIDE SEQUENCE [LARGE SCALE GENOMIC DNA]</scope>
    <source>
        <strain evidence="4 5">PLAI 1-29</strain>
    </source>
</reference>
<evidence type="ECO:0000313" key="4">
    <source>
        <dbReference type="EMBL" id="NJQ02915.1"/>
    </source>
</evidence>
<evidence type="ECO:0000256" key="2">
    <source>
        <dbReference type="SAM" id="SignalP"/>
    </source>
</evidence>
<proteinExistence type="predicted"/>
<feature type="chain" id="PRO_5046993682" evidence="2">
    <location>
        <begin position="28"/>
        <end position="238"/>
    </location>
</feature>
<evidence type="ECO:0000256" key="1">
    <source>
        <dbReference type="SAM" id="MobiDB-lite"/>
    </source>
</evidence>
<keyword evidence="5" id="KW-1185">Reference proteome</keyword>
<dbReference type="EMBL" id="JAATEN010000019">
    <property type="protein sequence ID" value="NJQ02915.1"/>
    <property type="molecule type" value="Genomic_DNA"/>
</dbReference>